<dbReference type="Proteomes" id="UP000694557">
    <property type="component" value="Unassembled WGS sequence"/>
</dbReference>
<sequence>YKKNSQILKSYLGQRMCNYHLEKRTKSKYITPSSEVLLFYFRQSEVQGCKACAKNWVFHGGKYYCVSMGGHLVIINSQENFSGSTIGDDMNHWIRLNDLETERWWLWVDNKPLSQTGFLSKGKDEPDNWNRPDPSGEDCAALGNDRIGAYVWFEK</sequence>
<dbReference type="GeneTree" id="ENSGT00990000212595"/>
<evidence type="ECO:0000259" key="1">
    <source>
        <dbReference type="PROSITE" id="PS50041"/>
    </source>
</evidence>
<organism evidence="2 3">
    <name type="scientific">Oncorhynchus kisutch</name>
    <name type="common">Coho salmon</name>
    <name type="synonym">Salmo kisutch</name>
    <dbReference type="NCBI Taxonomy" id="8019"/>
    <lineage>
        <taxon>Eukaryota</taxon>
        <taxon>Metazoa</taxon>
        <taxon>Chordata</taxon>
        <taxon>Craniata</taxon>
        <taxon>Vertebrata</taxon>
        <taxon>Euteleostomi</taxon>
        <taxon>Actinopterygii</taxon>
        <taxon>Neopterygii</taxon>
        <taxon>Teleostei</taxon>
        <taxon>Protacanthopterygii</taxon>
        <taxon>Salmoniformes</taxon>
        <taxon>Salmonidae</taxon>
        <taxon>Salmoninae</taxon>
        <taxon>Oncorhynchus</taxon>
    </lineage>
</organism>
<reference evidence="2" key="2">
    <citation type="submission" date="2025-09" db="UniProtKB">
        <authorList>
            <consortium name="Ensembl"/>
        </authorList>
    </citation>
    <scope>IDENTIFICATION</scope>
</reference>
<dbReference type="InterPro" id="IPR016187">
    <property type="entry name" value="CTDL_fold"/>
</dbReference>
<dbReference type="Ensembl" id="ENSOKIT00005054898.1">
    <property type="protein sequence ID" value="ENSOKIP00005051976.1"/>
    <property type="gene ID" value="ENSOKIG00005021969.1"/>
</dbReference>
<name>A0A8C7MG09_ONCKI</name>
<dbReference type="SUPFAM" id="SSF56436">
    <property type="entry name" value="C-type lectin-like"/>
    <property type="match status" value="1"/>
</dbReference>
<accession>A0A8C7MG09</accession>
<evidence type="ECO:0000313" key="3">
    <source>
        <dbReference type="Proteomes" id="UP000694557"/>
    </source>
</evidence>
<dbReference type="PROSITE" id="PS50041">
    <property type="entry name" value="C_TYPE_LECTIN_2"/>
    <property type="match status" value="1"/>
</dbReference>
<dbReference type="InterPro" id="IPR016186">
    <property type="entry name" value="C-type_lectin-like/link_sf"/>
</dbReference>
<keyword evidence="3" id="KW-1185">Reference proteome</keyword>
<proteinExistence type="predicted"/>
<feature type="domain" description="C-type lectin" evidence="1">
    <location>
        <begin position="58"/>
        <end position="155"/>
    </location>
</feature>
<evidence type="ECO:0000313" key="2">
    <source>
        <dbReference type="Ensembl" id="ENSOKIP00005051976.1"/>
    </source>
</evidence>
<protein>
    <recommendedName>
        <fullName evidence="1">C-type lectin domain-containing protein</fullName>
    </recommendedName>
</protein>
<dbReference type="Pfam" id="PF00059">
    <property type="entry name" value="Lectin_C"/>
    <property type="match status" value="1"/>
</dbReference>
<dbReference type="AlphaFoldDB" id="A0A8C7MG09"/>
<dbReference type="InterPro" id="IPR001304">
    <property type="entry name" value="C-type_lectin-like"/>
</dbReference>
<reference evidence="2" key="1">
    <citation type="submission" date="2025-08" db="UniProtKB">
        <authorList>
            <consortium name="Ensembl"/>
        </authorList>
    </citation>
    <scope>IDENTIFICATION</scope>
</reference>
<dbReference type="Gene3D" id="3.10.100.10">
    <property type="entry name" value="Mannose-Binding Protein A, subunit A"/>
    <property type="match status" value="1"/>
</dbReference>